<dbReference type="GO" id="GO:0003723">
    <property type="term" value="F:RNA binding"/>
    <property type="evidence" value="ECO:0000318"/>
    <property type="project" value="GO_Central"/>
</dbReference>
<dbReference type="OMA" id="SERHYAC"/>
<dbReference type="Gramene" id="ERN01439">
    <property type="protein sequence ID" value="ERN01439"/>
    <property type="gene ID" value="AMTR_s00002p00266930"/>
</dbReference>
<evidence type="ECO:0008006" key="5">
    <source>
        <dbReference type="Google" id="ProtNLM"/>
    </source>
</evidence>
<dbReference type="Pfam" id="PF01535">
    <property type="entry name" value="PPR"/>
    <property type="match status" value="8"/>
</dbReference>
<organism evidence="3 4">
    <name type="scientific">Amborella trichopoda</name>
    <dbReference type="NCBI Taxonomy" id="13333"/>
    <lineage>
        <taxon>Eukaryota</taxon>
        <taxon>Viridiplantae</taxon>
        <taxon>Streptophyta</taxon>
        <taxon>Embryophyta</taxon>
        <taxon>Tracheophyta</taxon>
        <taxon>Spermatophyta</taxon>
        <taxon>Magnoliopsida</taxon>
        <taxon>Amborellales</taxon>
        <taxon>Amborellaceae</taxon>
        <taxon>Amborella</taxon>
    </lineage>
</organism>
<dbReference type="FunFam" id="1.25.40.10:FF:000366">
    <property type="entry name" value="Pentatricopeptide (PPR) repeat-containing protein"/>
    <property type="match status" value="1"/>
</dbReference>
<feature type="repeat" description="PPR" evidence="2">
    <location>
        <begin position="166"/>
        <end position="200"/>
    </location>
</feature>
<dbReference type="AlphaFoldDB" id="W1P1B2"/>
<dbReference type="SUPFAM" id="SSF48452">
    <property type="entry name" value="TPR-like"/>
    <property type="match status" value="2"/>
</dbReference>
<feature type="repeat" description="PPR" evidence="2">
    <location>
        <begin position="321"/>
        <end position="355"/>
    </location>
</feature>
<sequence length="646" mass="72582">MVVNRCLDLLHHCCHPKQLHQAHAHLLISGLLSLPHLLNALIRTCARLGLAQHAERALSHDPNPNAFLWTSAIHAQVCSNLPKHAFVLFQSMLAHQARPLEFTLSSLLKASALNLDPRSCLSLHTHVEKLGFESWILLQNGLVDAYAKCGRLDLAREVFDEMDERDLVSWNSIIAGYSGQGEVGIARKLFEEMPERNSISWTSIIGGYLRVGDLVEARTLFDRMGERDPASWRVMIEGYLAYGEIVAAQYLFELMPQKDIGSWNLMIRGLCQFGEMCRARVLFDQMPKKNVASWTMMVDGFMKIGDLGSAVLFFEQMPEKNLISWTVMISGFAHNGAPIQALDLFWRFEQMGIEPDETCILGAISACSQLGILETGEKIIQKHINQIAKTELSPQMVTSMIDMYAKCGAVDKAYRIFKEARDKDVVCYSAMITAFANHGKGEEALGLFYRMLENGFRPDGVTFMGVLSACSHSALIEEGKKQFESMSKDYGIRPSERHYACMVDLLGRAGCLREVLELIETMPFEPGSSIWGAMLAACRVHCNVELAEVAAKHLFKIEPDNSGNYVLLSNVYAAKNQWENVSKLRAMRRERGVRKNRGCSWIEVNSCVHEFIMEDRRHPDSNSIYEVLEGLLGEMMLIGHGIDDLI</sequence>
<dbReference type="InterPro" id="IPR011990">
    <property type="entry name" value="TPR-like_helical_dom_sf"/>
</dbReference>
<evidence type="ECO:0000313" key="4">
    <source>
        <dbReference type="Proteomes" id="UP000017836"/>
    </source>
</evidence>
<dbReference type="PANTHER" id="PTHR47926">
    <property type="entry name" value="PENTATRICOPEPTIDE REPEAT-CONTAINING PROTEIN"/>
    <property type="match status" value="1"/>
</dbReference>
<keyword evidence="4" id="KW-1185">Reference proteome</keyword>
<dbReference type="Pfam" id="PF13041">
    <property type="entry name" value="PPR_2"/>
    <property type="match status" value="1"/>
</dbReference>
<dbReference type="GO" id="GO:0009451">
    <property type="term" value="P:RNA modification"/>
    <property type="evidence" value="ECO:0000318"/>
    <property type="project" value="GO_Central"/>
</dbReference>
<dbReference type="InterPro" id="IPR002885">
    <property type="entry name" value="PPR_rpt"/>
</dbReference>
<evidence type="ECO:0000256" key="1">
    <source>
        <dbReference type="ARBA" id="ARBA00022737"/>
    </source>
</evidence>
<reference evidence="4" key="1">
    <citation type="journal article" date="2013" name="Science">
        <title>The Amborella genome and the evolution of flowering plants.</title>
        <authorList>
            <consortium name="Amborella Genome Project"/>
        </authorList>
    </citation>
    <scope>NUCLEOTIDE SEQUENCE [LARGE SCALE GENOMIC DNA]</scope>
</reference>
<dbReference type="eggNOG" id="KOG4197">
    <property type="taxonomic scope" value="Eukaryota"/>
</dbReference>
<accession>W1P1B2</accession>
<gene>
    <name evidence="3" type="ORF">AMTR_s00002p00266930</name>
</gene>
<proteinExistence type="predicted"/>
<evidence type="ECO:0000313" key="3">
    <source>
        <dbReference type="EMBL" id="ERN01439.1"/>
    </source>
</evidence>
<dbReference type="EMBL" id="KI394767">
    <property type="protein sequence ID" value="ERN01439.1"/>
    <property type="molecule type" value="Genomic_DNA"/>
</dbReference>
<dbReference type="NCBIfam" id="TIGR00756">
    <property type="entry name" value="PPR"/>
    <property type="match status" value="6"/>
</dbReference>
<name>W1P1B2_AMBTC</name>
<feature type="repeat" description="PPR" evidence="2">
    <location>
        <begin position="424"/>
        <end position="458"/>
    </location>
</feature>
<keyword evidence="1" id="KW-0677">Repeat</keyword>
<dbReference type="HOGENOM" id="CLU_002706_0_6_1"/>
<dbReference type="InterPro" id="IPR046848">
    <property type="entry name" value="E_motif"/>
</dbReference>
<protein>
    <recommendedName>
        <fullName evidence="5">Pentacotripeptide-repeat region of PRORP domain-containing protein</fullName>
    </recommendedName>
</protein>
<dbReference type="PANTHER" id="PTHR47926:SF534">
    <property type="entry name" value="PENTATRICOPEPTIDE REPEAT-CONTAINING PROTEIN"/>
    <property type="match status" value="1"/>
</dbReference>
<dbReference type="Proteomes" id="UP000017836">
    <property type="component" value="Unassembled WGS sequence"/>
</dbReference>
<dbReference type="PROSITE" id="PS51375">
    <property type="entry name" value="PPR"/>
    <property type="match status" value="4"/>
</dbReference>
<dbReference type="FunFam" id="1.25.40.10:FF:000031">
    <property type="entry name" value="Pentatricopeptide repeat-containing protein mitochondrial"/>
    <property type="match status" value="1"/>
</dbReference>
<dbReference type="Gene3D" id="1.25.40.10">
    <property type="entry name" value="Tetratricopeptide repeat domain"/>
    <property type="match status" value="4"/>
</dbReference>
<dbReference type="Pfam" id="PF20431">
    <property type="entry name" value="E_motif"/>
    <property type="match status" value="1"/>
</dbReference>
<feature type="repeat" description="PPR" evidence="2">
    <location>
        <begin position="259"/>
        <end position="293"/>
    </location>
</feature>
<evidence type="ECO:0000256" key="2">
    <source>
        <dbReference type="PROSITE-ProRule" id="PRU00708"/>
    </source>
</evidence>
<dbReference type="InterPro" id="IPR046960">
    <property type="entry name" value="PPR_At4g14850-like_plant"/>
</dbReference>